<evidence type="ECO:0000313" key="3">
    <source>
        <dbReference type="Proteomes" id="UP000555728"/>
    </source>
</evidence>
<keyword evidence="3" id="KW-1185">Reference proteome</keyword>
<evidence type="ECO:0008006" key="4">
    <source>
        <dbReference type="Google" id="ProtNLM"/>
    </source>
</evidence>
<dbReference type="RefSeq" id="WP_184438239.1">
    <property type="nucleotide sequence ID" value="NZ_JACIGI010000075.1"/>
</dbReference>
<accession>A0A7W6S399</accession>
<feature type="signal peptide" evidence="1">
    <location>
        <begin position="1"/>
        <end position="24"/>
    </location>
</feature>
<keyword evidence="1" id="KW-0732">Signal</keyword>
<gene>
    <name evidence="2" type="ORF">GGD88_003734</name>
</gene>
<reference evidence="2 3" key="1">
    <citation type="submission" date="2020-08" db="EMBL/GenBank/DDBJ databases">
        <title>Genome sequencing of Purple Non-Sulfur Bacteria from various extreme environments.</title>
        <authorList>
            <person name="Mayer M."/>
        </authorList>
    </citation>
    <scope>NUCLEOTIDE SEQUENCE [LARGE SCALE GENOMIC DNA]</scope>
    <source>
        <strain evidence="2 3">JA135</strain>
    </source>
</reference>
<dbReference type="AlphaFoldDB" id="A0A7W6S399"/>
<comment type="caution">
    <text evidence="2">The sequence shown here is derived from an EMBL/GenBank/DDBJ whole genome shotgun (WGS) entry which is preliminary data.</text>
</comment>
<evidence type="ECO:0000256" key="1">
    <source>
        <dbReference type="SAM" id="SignalP"/>
    </source>
</evidence>
<dbReference type="EMBL" id="JACIGI010000075">
    <property type="protein sequence ID" value="MBB4287966.1"/>
    <property type="molecule type" value="Genomic_DNA"/>
</dbReference>
<dbReference type="Proteomes" id="UP000555728">
    <property type="component" value="Unassembled WGS sequence"/>
</dbReference>
<sequence>MIRRTLAALLVLIVSAGGAGMAHADGLGITRAEAVAFFARQDLTLAPAGTVDDMERWMSEDGVMVLAELLGPEDDLAAIGYSTFFLDRDRPLSSVDRRRLDKAMVALRDTMAFVVPGWDHAGPWVGLALQESLAGQTSTITVDGRTVSLVWDRLFGAIRLRITPGG</sequence>
<organism evidence="2 3">
    <name type="scientific">Roseospira goensis</name>
    <dbReference type="NCBI Taxonomy" id="391922"/>
    <lineage>
        <taxon>Bacteria</taxon>
        <taxon>Pseudomonadati</taxon>
        <taxon>Pseudomonadota</taxon>
        <taxon>Alphaproteobacteria</taxon>
        <taxon>Rhodospirillales</taxon>
        <taxon>Rhodospirillaceae</taxon>
        <taxon>Roseospira</taxon>
    </lineage>
</organism>
<proteinExistence type="predicted"/>
<feature type="chain" id="PRO_5030628582" description="Nuclear transport factor 2 family protein" evidence="1">
    <location>
        <begin position="25"/>
        <end position="166"/>
    </location>
</feature>
<name>A0A7W6S399_9PROT</name>
<protein>
    <recommendedName>
        <fullName evidence="4">Nuclear transport factor 2 family protein</fullName>
    </recommendedName>
</protein>
<evidence type="ECO:0000313" key="2">
    <source>
        <dbReference type="EMBL" id="MBB4287966.1"/>
    </source>
</evidence>